<comment type="caution">
    <text evidence="1">The sequence shown here is derived from an EMBL/GenBank/DDBJ whole genome shotgun (WGS) entry which is preliminary data.</text>
</comment>
<evidence type="ECO:0000313" key="1">
    <source>
        <dbReference type="EMBL" id="KTB43161.1"/>
    </source>
</evidence>
<sequence length="13" mass="1572">MTTRNKANSWFCL</sequence>
<protein>
    <submittedName>
        <fullName evidence="1">Uncharacterized protein</fullName>
    </submittedName>
</protein>
<accession>A0A0W0G3K3</accession>
<dbReference type="EMBL" id="LATX01001241">
    <property type="protein sequence ID" value="KTB43161.1"/>
    <property type="molecule type" value="Genomic_DNA"/>
</dbReference>
<reference evidence="1 2" key="1">
    <citation type="submission" date="2015-12" db="EMBL/GenBank/DDBJ databases">
        <title>Draft genome sequence of Moniliophthora roreri, the causal agent of frosty pod rot of cacao.</title>
        <authorList>
            <person name="Aime M.C."/>
            <person name="Diaz-Valderrama J.R."/>
            <person name="Kijpornyongpan T."/>
            <person name="Phillips-Mora W."/>
        </authorList>
    </citation>
    <scope>NUCLEOTIDE SEQUENCE [LARGE SCALE GENOMIC DNA]</scope>
    <source>
        <strain evidence="1 2">MCA 2952</strain>
    </source>
</reference>
<organism evidence="1 2">
    <name type="scientific">Moniliophthora roreri</name>
    <name type="common">Frosty pod rot fungus</name>
    <name type="synonym">Monilia roreri</name>
    <dbReference type="NCBI Taxonomy" id="221103"/>
    <lineage>
        <taxon>Eukaryota</taxon>
        <taxon>Fungi</taxon>
        <taxon>Dikarya</taxon>
        <taxon>Basidiomycota</taxon>
        <taxon>Agaricomycotina</taxon>
        <taxon>Agaricomycetes</taxon>
        <taxon>Agaricomycetidae</taxon>
        <taxon>Agaricales</taxon>
        <taxon>Marasmiineae</taxon>
        <taxon>Marasmiaceae</taxon>
        <taxon>Moniliophthora</taxon>
    </lineage>
</organism>
<proteinExistence type="predicted"/>
<gene>
    <name evidence="1" type="ORF">WG66_4261</name>
</gene>
<name>A0A0W0G3K3_MONRR</name>
<evidence type="ECO:0000313" key="2">
    <source>
        <dbReference type="Proteomes" id="UP000054988"/>
    </source>
</evidence>
<dbReference type="Proteomes" id="UP000054988">
    <property type="component" value="Unassembled WGS sequence"/>
</dbReference>